<name>A0A0S6UDJ3_NEOTH</name>
<proteinExistence type="predicted"/>
<reference evidence="1" key="1">
    <citation type="journal article" date="2014" name="Gene">
        <title>Genome-guided analysis of transformation efficiency and carbon dioxide assimilation by Moorella thermoacetica Y72.</title>
        <authorList>
            <person name="Tsukahara K."/>
            <person name="Kita A."/>
            <person name="Nakashimada Y."/>
            <person name="Hoshino T."/>
            <person name="Murakami K."/>
        </authorList>
    </citation>
    <scope>NUCLEOTIDE SEQUENCE [LARGE SCALE GENOMIC DNA]</scope>
    <source>
        <strain evidence="1">Y72</strain>
    </source>
</reference>
<gene>
    <name evidence="1" type="ORF">MTY_0961</name>
</gene>
<dbReference type="EMBL" id="DF238840">
    <property type="protein sequence ID" value="GAF25625.1"/>
    <property type="molecule type" value="Genomic_DNA"/>
</dbReference>
<dbReference type="GO" id="GO:0032259">
    <property type="term" value="P:methylation"/>
    <property type="evidence" value="ECO:0007669"/>
    <property type="project" value="UniProtKB-KW"/>
</dbReference>
<dbReference type="Proteomes" id="UP000063718">
    <property type="component" value="Unassembled WGS sequence"/>
</dbReference>
<dbReference type="GO" id="GO:0008168">
    <property type="term" value="F:methyltransferase activity"/>
    <property type="evidence" value="ECO:0007669"/>
    <property type="project" value="UniProtKB-KW"/>
</dbReference>
<evidence type="ECO:0000313" key="1">
    <source>
        <dbReference type="EMBL" id="GAF25625.1"/>
    </source>
</evidence>
<keyword evidence="1" id="KW-0489">Methyltransferase</keyword>
<accession>A0A0S6UDJ3</accession>
<sequence length="35" mass="3739">MTLRQALGEAVRRLAAGGLNARGWRRKSFSGGPVV</sequence>
<dbReference type="AlphaFoldDB" id="A0A0S6UDJ3"/>
<organism evidence="1">
    <name type="scientific">Moorella thermoacetica Y72</name>
    <dbReference type="NCBI Taxonomy" id="1325331"/>
    <lineage>
        <taxon>Bacteria</taxon>
        <taxon>Bacillati</taxon>
        <taxon>Bacillota</taxon>
        <taxon>Clostridia</taxon>
        <taxon>Neomoorellales</taxon>
        <taxon>Neomoorellaceae</taxon>
        <taxon>Neomoorella</taxon>
    </lineage>
</organism>
<protein>
    <submittedName>
        <fullName evidence="1">HemK family modification methylase</fullName>
    </submittedName>
</protein>
<keyword evidence="1" id="KW-0808">Transferase</keyword>